<dbReference type="Gene3D" id="2.60.200.40">
    <property type="match status" value="1"/>
</dbReference>
<protein>
    <submittedName>
        <fullName evidence="6">Diacylglycerol kinase family protein</fullName>
    </submittedName>
</protein>
<feature type="domain" description="DAGKc" evidence="5">
    <location>
        <begin position="1"/>
        <end position="130"/>
    </location>
</feature>
<dbReference type="Gene3D" id="3.40.50.10330">
    <property type="entry name" value="Probable inorganic polyphosphate/atp-NAD kinase, domain 1"/>
    <property type="match status" value="1"/>
</dbReference>
<accession>A0ABT9DYP8</accession>
<dbReference type="InterPro" id="IPR016064">
    <property type="entry name" value="NAD/diacylglycerol_kinase_sf"/>
</dbReference>
<dbReference type="SUPFAM" id="SSF111331">
    <property type="entry name" value="NAD kinase/diacylglycerol kinase-like"/>
    <property type="match status" value="1"/>
</dbReference>
<evidence type="ECO:0000313" key="6">
    <source>
        <dbReference type="EMBL" id="MDO9709008.1"/>
    </source>
</evidence>
<dbReference type="GO" id="GO:0016301">
    <property type="term" value="F:kinase activity"/>
    <property type="evidence" value="ECO:0007669"/>
    <property type="project" value="UniProtKB-KW"/>
</dbReference>
<evidence type="ECO:0000256" key="2">
    <source>
        <dbReference type="ARBA" id="ARBA00022741"/>
    </source>
</evidence>
<keyword evidence="1" id="KW-0808">Transferase</keyword>
<sequence length="314" mass="33533">MRRVAVVINARSGGLLGRERAAEEVAEHLAATGLEAVIIHEAEEPELCARLDRAVAAGADAVVVGGGDGSIAAAAQRLAGTGIALGILPCGTMNMLARDLAIPLDLEEASAVLARGEVRAIDVAEVNGHAFLCMSVLGLPTALGRHRERQRGGGIGARLRLALGALRTLWRYRPMGLDIALDGGAPQPLRARAFAVTNNAYAEGFGALFMRERLDRGELVLYRARHFGAWWIVRMLAAMALGAWRRRPEIEERAARQVAIGSRRRTLRVMNDGEALLLEPPLRYAIRPGALRVIVPSAPAEQGLPETAALQVPA</sequence>
<keyword evidence="3 6" id="KW-0418">Kinase</keyword>
<proteinExistence type="predicted"/>
<reference evidence="6 7" key="1">
    <citation type="submission" date="2023-08" db="EMBL/GenBank/DDBJ databases">
        <title>The draft genome sequence of Paracraurococcus sp. LOR1-02.</title>
        <authorList>
            <person name="Kingkaew E."/>
            <person name="Tanasupawat S."/>
        </authorList>
    </citation>
    <scope>NUCLEOTIDE SEQUENCE [LARGE SCALE GENOMIC DNA]</scope>
    <source>
        <strain evidence="6 7">LOR1-02</strain>
    </source>
</reference>
<dbReference type="PROSITE" id="PS50146">
    <property type="entry name" value="DAGK"/>
    <property type="match status" value="1"/>
</dbReference>
<dbReference type="EMBL" id="JAUTWS010000009">
    <property type="protein sequence ID" value="MDO9709008.1"/>
    <property type="molecule type" value="Genomic_DNA"/>
</dbReference>
<evidence type="ECO:0000259" key="5">
    <source>
        <dbReference type="PROSITE" id="PS50146"/>
    </source>
</evidence>
<keyword evidence="4" id="KW-0067">ATP-binding</keyword>
<dbReference type="InterPro" id="IPR001206">
    <property type="entry name" value="Diacylglycerol_kinase_cat_dom"/>
</dbReference>
<dbReference type="InterPro" id="IPR050187">
    <property type="entry name" value="Lipid_Phosphate_FormReg"/>
</dbReference>
<keyword evidence="7" id="KW-1185">Reference proteome</keyword>
<dbReference type="SMART" id="SM00046">
    <property type="entry name" value="DAGKc"/>
    <property type="match status" value="1"/>
</dbReference>
<evidence type="ECO:0000256" key="3">
    <source>
        <dbReference type="ARBA" id="ARBA00022777"/>
    </source>
</evidence>
<dbReference type="PANTHER" id="PTHR12358:SF54">
    <property type="entry name" value="SPHINGOSINE KINASE RELATED PROTEIN"/>
    <property type="match status" value="1"/>
</dbReference>
<gene>
    <name evidence="6" type="ORF">Q7A36_11700</name>
</gene>
<comment type="caution">
    <text evidence="6">The sequence shown here is derived from an EMBL/GenBank/DDBJ whole genome shotgun (WGS) entry which is preliminary data.</text>
</comment>
<evidence type="ECO:0000256" key="1">
    <source>
        <dbReference type="ARBA" id="ARBA00022679"/>
    </source>
</evidence>
<evidence type="ECO:0000313" key="7">
    <source>
        <dbReference type="Proteomes" id="UP001243009"/>
    </source>
</evidence>
<organism evidence="6 7">
    <name type="scientific">Paracraurococcus lichenis</name>
    <dbReference type="NCBI Taxonomy" id="3064888"/>
    <lineage>
        <taxon>Bacteria</taxon>
        <taxon>Pseudomonadati</taxon>
        <taxon>Pseudomonadota</taxon>
        <taxon>Alphaproteobacteria</taxon>
        <taxon>Acetobacterales</taxon>
        <taxon>Roseomonadaceae</taxon>
        <taxon>Paracraurococcus</taxon>
    </lineage>
</organism>
<keyword evidence="2" id="KW-0547">Nucleotide-binding</keyword>
<dbReference type="InterPro" id="IPR045540">
    <property type="entry name" value="YegS/DAGK_C"/>
</dbReference>
<dbReference type="PANTHER" id="PTHR12358">
    <property type="entry name" value="SPHINGOSINE KINASE"/>
    <property type="match status" value="1"/>
</dbReference>
<evidence type="ECO:0000256" key="4">
    <source>
        <dbReference type="ARBA" id="ARBA00022840"/>
    </source>
</evidence>
<dbReference type="Pfam" id="PF19279">
    <property type="entry name" value="YegS_C"/>
    <property type="match status" value="1"/>
</dbReference>
<dbReference type="InterPro" id="IPR017438">
    <property type="entry name" value="ATP-NAD_kinase_N"/>
</dbReference>
<name>A0ABT9DYP8_9PROT</name>
<dbReference type="Proteomes" id="UP001243009">
    <property type="component" value="Unassembled WGS sequence"/>
</dbReference>
<dbReference type="RefSeq" id="WP_305103872.1">
    <property type="nucleotide sequence ID" value="NZ_JAUTWS010000009.1"/>
</dbReference>
<dbReference type="Pfam" id="PF00781">
    <property type="entry name" value="DAGK_cat"/>
    <property type="match status" value="1"/>
</dbReference>